<keyword evidence="2" id="KW-1185">Reference proteome</keyword>
<organism evidence="1 2">
    <name type="scientific">Hygrophoropsis aurantiaca</name>
    <dbReference type="NCBI Taxonomy" id="72124"/>
    <lineage>
        <taxon>Eukaryota</taxon>
        <taxon>Fungi</taxon>
        <taxon>Dikarya</taxon>
        <taxon>Basidiomycota</taxon>
        <taxon>Agaricomycotina</taxon>
        <taxon>Agaricomycetes</taxon>
        <taxon>Agaricomycetidae</taxon>
        <taxon>Boletales</taxon>
        <taxon>Coniophorineae</taxon>
        <taxon>Hygrophoropsidaceae</taxon>
        <taxon>Hygrophoropsis</taxon>
    </lineage>
</organism>
<dbReference type="Proteomes" id="UP000790377">
    <property type="component" value="Unassembled WGS sequence"/>
</dbReference>
<evidence type="ECO:0000313" key="1">
    <source>
        <dbReference type="EMBL" id="KAH7912743.1"/>
    </source>
</evidence>
<sequence length="140" mass="16304">MRFMSNQIIGFLPTALLFCINSSRGVLSKFYGRRLRQADRPTRAYVTHAIIAQPRSMRRILYKRIAYMSDCIEISHNNTSKYPNLYVLLHLHASVTGILIHSFQDDNVMSTLCGFRRVYQVYDIPLTHVDILQRPPIFDI</sequence>
<proteinExistence type="predicted"/>
<protein>
    <submittedName>
        <fullName evidence="1">Uncharacterized protein</fullName>
    </submittedName>
</protein>
<dbReference type="EMBL" id="MU267644">
    <property type="protein sequence ID" value="KAH7912743.1"/>
    <property type="molecule type" value="Genomic_DNA"/>
</dbReference>
<comment type="caution">
    <text evidence="1">The sequence shown here is derived from an EMBL/GenBank/DDBJ whole genome shotgun (WGS) entry which is preliminary data.</text>
</comment>
<gene>
    <name evidence="1" type="ORF">BJ138DRAFT_1147534</name>
</gene>
<evidence type="ECO:0000313" key="2">
    <source>
        <dbReference type="Proteomes" id="UP000790377"/>
    </source>
</evidence>
<name>A0ACB8AHT2_9AGAM</name>
<accession>A0ACB8AHT2</accession>
<reference evidence="1" key="1">
    <citation type="journal article" date="2021" name="New Phytol.">
        <title>Evolutionary innovations through gain and loss of genes in the ectomycorrhizal Boletales.</title>
        <authorList>
            <person name="Wu G."/>
            <person name="Miyauchi S."/>
            <person name="Morin E."/>
            <person name="Kuo A."/>
            <person name="Drula E."/>
            <person name="Varga T."/>
            <person name="Kohler A."/>
            <person name="Feng B."/>
            <person name="Cao Y."/>
            <person name="Lipzen A."/>
            <person name="Daum C."/>
            <person name="Hundley H."/>
            <person name="Pangilinan J."/>
            <person name="Johnson J."/>
            <person name="Barry K."/>
            <person name="LaButti K."/>
            <person name="Ng V."/>
            <person name="Ahrendt S."/>
            <person name="Min B."/>
            <person name="Choi I.G."/>
            <person name="Park H."/>
            <person name="Plett J.M."/>
            <person name="Magnuson J."/>
            <person name="Spatafora J.W."/>
            <person name="Nagy L.G."/>
            <person name="Henrissat B."/>
            <person name="Grigoriev I.V."/>
            <person name="Yang Z.L."/>
            <person name="Xu J."/>
            <person name="Martin F.M."/>
        </authorList>
    </citation>
    <scope>NUCLEOTIDE SEQUENCE</scope>
    <source>
        <strain evidence="1">ATCC 28755</strain>
    </source>
</reference>